<sequence length="327" mass="36629">MNWIDLYRQALRSGDAAAGYYNRNIGVRTPEGRVNVRIPIEAADTMDVRVWREEEVLACISPYVGHAPELRHTCGDPRFQVHRFIEGRVLDGFSPRGSAVPDHVLGDVVGLMEQLARIPRERAPALPGDWPESGDSPGFGRRLARLTQQVYDAHKETYGAVFAAFGIPSAPLAVVEPLWEGLASRPFAVLHADLHRKNMIVAQGATWFLDWELALWGDPVYEIGIHFHKMDYPAAQRAEVLRQWRSRMPGPYTRGLAADLDLYVAHERIKSAIVDTIRYSKQLAGTDQAGRDFLIGRLARKVNAAREVWGMPPDVAPRLVTRALAAW</sequence>
<reference evidence="2 3" key="1">
    <citation type="submission" date="2024-10" db="EMBL/GenBank/DDBJ databases">
        <title>The Natural Products Discovery Center: Release of the First 8490 Sequenced Strains for Exploring Actinobacteria Biosynthetic Diversity.</title>
        <authorList>
            <person name="Kalkreuter E."/>
            <person name="Kautsar S.A."/>
            <person name="Yang D."/>
            <person name="Bader C.D."/>
            <person name="Teijaro C.N."/>
            <person name="Fluegel L."/>
            <person name="Davis C.M."/>
            <person name="Simpson J.R."/>
            <person name="Lauterbach L."/>
            <person name="Steele A.D."/>
            <person name="Gui C."/>
            <person name="Meng S."/>
            <person name="Li G."/>
            <person name="Viehrig K."/>
            <person name="Ye F."/>
            <person name="Su P."/>
            <person name="Kiefer A.F."/>
            <person name="Nichols A."/>
            <person name="Cepeda A.J."/>
            <person name="Yan W."/>
            <person name="Fan B."/>
            <person name="Jiang Y."/>
            <person name="Adhikari A."/>
            <person name="Zheng C.-J."/>
            <person name="Schuster L."/>
            <person name="Cowan T.M."/>
            <person name="Smanski M.J."/>
            <person name="Chevrette M.G."/>
            <person name="De Carvalho L.P.S."/>
            <person name="Shen B."/>
        </authorList>
    </citation>
    <scope>NUCLEOTIDE SEQUENCE [LARGE SCALE GENOMIC DNA]</scope>
    <source>
        <strain evidence="2 3">NPDC087220</strain>
    </source>
</reference>
<dbReference type="Gene3D" id="3.90.1200.10">
    <property type="match status" value="1"/>
</dbReference>
<dbReference type="InterPro" id="IPR052077">
    <property type="entry name" value="CcrZ_PhaseVar_Mediator"/>
</dbReference>
<evidence type="ECO:0000259" key="1">
    <source>
        <dbReference type="Pfam" id="PF01636"/>
    </source>
</evidence>
<dbReference type="InterPro" id="IPR011009">
    <property type="entry name" value="Kinase-like_dom_sf"/>
</dbReference>
<evidence type="ECO:0000313" key="3">
    <source>
        <dbReference type="Proteomes" id="UP001617351"/>
    </source>
</evidence>
<gene>
    <name evidence="2" type="ORF">ACIO7M_15635</name>
</gene>
<proteinExistence type="predicted"/>
<accession>A0ABW8EH02</accession>
<keyword evidence="3" id="KW-1185">Reference proteome</keyword>
<organism evidence="2 3">
    <name type="scientific">Streptomyces toxytricini</name>
    <name type="common">Actinomyces toxytricini</name>
    <dbReference type="NCBI Taxonomy" id="67369"/>
    <lineage>
        <taxon>Bacteria</taxon>
        <taxon>Bacillati</taxon>
        <taxon>Actinomycetota</taxon>
        <taxon>Actinomycetes</taxon>
        <taxon>Kitasatosporales</taxon>
        <taxon>Streptomycetaceae</taxon>
        <taxon>Streptomyces</taxon>
    </lineage>
</organism>
<dbReference type="RefSeq" id="WP_402381168.1">
    <property type="nucleotide sequence ID" value="NZ_JBIUYY010000006.1"/>
</dbReference>
<protein>
    <submittedName>
        <fullName evidence="2">Phosphotransferase family protein</fullName>
    </submittedName>
</protein>
<dbReference type="Proteomes" id="UP001617351">
    <property type="component" value="Unassembled WGS sequence"/>
</dbReference>
<dbReference type="Pfam" id="PF01636">
    <property type="entry name" value="APH"/>
    <property type="match status" value="1"/>
</dbReference>
<comment type="caution">
    <text evidence="2">The sequence shown here is derived from an EMBL/GenBank/DDBJ whole genome shotgun (WGS) entry which is preliminary data.</text>
</comment>
<name>A0ABW8EH02_STRT5</name>
<dbReference type="InterPro" id="IPR002575">
    <property type="entry name" value="Aminoglycoside_PTrfase"/>
</dbReference>
<dbReference type="SUPFAM" id="SSF56112">
    <property type="entry name" value="Protein kinase-like (PK-like)"/>
    <property type="match status" value="1"/>
</dbReference>
<evidence type="ECO:0000313" key="2">
    <source>
        <dbReference type="EMBL" id="MFJ2822528.1"/>
    </source>
</evidence>
<dbReference type="PANTHER" id="PTHR40086">
    <property type="entry name" value="PHOSPHOTRANSFERASE YTMP-RELATED"/>
    <property type="match status" value="1"/>
</dbReference>
<dbReference type="EMBL" id="JBIUYY010000006">
    <property type="protein sequence ID" value="MFJ2822528.1"/>
    <property type="molecule type" value="Genomic_DNA"/>
</dbReference>
<feature type="domain" description="Aminoglycoside phosphotransferase" evidence="1">
    <location>
        <begin position="17"/>
        <end position="245"/>
    </location>
</feature>
<dbReference type="PANTHER" id="PTHR40086:SF1">
    <property type="entry name" value="CELL CYCLE REGULATOR CCRZ"/>
    <property type="match status" value="1"/>
</dbReference>